<dbReference type="Proteomes" id="UP001177003">
    <property type="component" value="Chromosome 0"/>
</dbReference>
<keyword evidence="3" id="KW-1185">Reference proteome</keyword>
<evidence type="ECO:0000256" key="1">
    <source>
        <dbReference type="SAM" id="MobiDB-lite"/>
    </source>
</evidence>
<proteinExistence type="predicted"/>
<dbReference type="EMBL" id="OX465086">
    <property type="protein sequence ID" value="CAI9262188.1"/>
    <property type="molecule type" value="Genomic_DNA"/>
</dbReference>
<gene>
    <name evidence="2" type="ORF">LSALG_LOCUS2938</name>
</gene>
<feature type="compositionally biased region" description="Polar residues" evidence="1">
    <location>
        <begin position="256"/>
        <end position="272"/>
    </location>
</feature>
<dbReference type="AlphaFoldDB" id="A0AA35Y8W6"/>
<feature type="compositionally biased region" description="Low complexity" evidence="1">
    <location>
        <begin position="235"/>
        <end position="255"/>
    </location>
</feature>
<reference evidence="2" key="1">
    <citation type="submission" date="2023-04" db="EMBL/GenBank/DDBJ databases">
        <authorList>
            <person name="Vijverberg K."/>
            <person name="Xiong W."/>
            <person name="Schranz E."/>
        </authorList>
    </citation>
    <scope>NUCLEOTIDE SEQUENCE</scope>
</reference>
<sequence length="272" mass="31016">MELMKKQVAQWYSHQKGIQVVQIIEDMVEKGSEMMDVRNKDEACIQVYLQNPMNYIDNVRVEKLVRGGAQSTHTDILVHQRLAIQQDDKYGTDSVSSEVISNMRVMMKEDSNNAGQNHLKWGYLFVYDATYRSLWMTSKSLCHKNILKNILELKQEDMYYIRDMWKGYQLLGCSQIMGLMARLAHRLYPLAKMVELVGGHLVSHERSKEVNEALPDLIRASVSKIRPFDWPNLSPNPNTSTSSSGCWTSSSGTSSRLNSETDNTNSGIAETN</sequence>
<feature type="region of interest" description="Disordered" evidence="1">
    <location>
        <begin position="233"/>
        <end position="272"/>
    </location>
</feature>
<accession>A0AA35Y8W6</accession>
<evidence type="ECO:0000313" key="2">
    <source>
        <dbReference type="EMBL" id="CAI9262188.1"/>
    </source>
</evidence>
<name>A0AA35Y8W6_LACSI</name>
<protein>
    <submittedName>
        <fullName evidence="2">Uncharacterized protein</fullName>
    </submittedName>
</protein>
<organism evidence="2 3">
    <name type="scientific">Lactuca saligna</name>
    <name type="common">Willowleaf lettuce</name>
    <dbReference type="NCBI Taxonomy" id="75948"/>
    <lineage>
        <taxon>Eukaryota</taxon>
        <taxon>Viridiplantae</taxon>
        <taxon>Streptophyta</taxon>
        <taxon>Embryophyta</taxon>
        <taxon>Tracheophyta</taxon>
        <taxon>Spermatophyta</taxon>
        <taxon>Magnoliopsida</taxon>
        <taxon>eudicotyledons</taxon>
        <taxon>Gunneridae</taxon>
        <taxon>Pentapetalae</taxon>
        <taxon>asterids</taxon>
        <taxon>campanulids</taxon>
        <taxon>Asterales</taxon>
        <taxon>Asteraceae</taxon>
        <taxon>Cichorioideae</taxon>
        <taxon>Cichorieae</taxon>
        <taxon>Lactucinae</taxon>
        <taxon>Lactuca</taxon>
    </lineage>
</organism>
<evidence type="ECO:0000313" key="3">
    <source>
        <dbReference type="Proteomes" id="UP001177003"/>
    </source>
</evidence>